<feature type="compositionally biased region" description="Basic and acidic residues" evidence="1">
    <location>
        <begin position="79"/>
        <end position="94"/>
    </location>
</feature>
<accession>A0ABS8SMY0</accession>
<reference evidence="2 3" key="1">
    <citation type="journal article" date="2021" name="BMC Genomics">
        <title>Datura genome reveals duplications of psychoactive alkaloid biosynthetic genes and high mutation rate following tissue culture.</title>
        <authorList>
            <person name="Rajewski A."/>
            <person name="Carter-House D."/>
            <person name="Stajich J."/>
            <person name="Litt A."/>
        </authorList>
    </citation>
    <scope>NUCLEOTIDE SEQUENCE [LARGE SCALE GENOMIC DNA]</scope>
    <source>
        <strain evidence="2">AR-01</strain>
    </source>
</reference>
<keyword evidence="3" id="KW-1185">Reference proteome</keyword>
<dbReference type="EMBL" id="JACEIK010000613">
    <property type="protein sequence ID" value="MCD7459819.1"/>
    <property type="molecule type" value="Genomic_DNA"/>
</dbReference>
<dbReference type="Proteomes" id="UP000823775">
    <property type="component" value="Unassembled WGS sequence"/>
</dbReference>
<feature type="compositionally biased region" description="Basic residues" evidence="1">
    <location>
        <begin position="67"/>
        <end position="78"/>
    </location>
</feature>
<sequence>MSNLLGTQGVVLATAMAVSAGTVILFDLLREKYLSDAHLEITKNIQSSPHEKRILKSCLSSGEKKKDSRKKKKKKRVRFAADVKDPNSNGEEYRREYRNRNCCGKEISDMPANRRALYTGILKDRMHRLEFSY</sequence>
<organism evidence="2 3">
    <name type="scientific">Datura stramonium</name>
    <name type="common">Jimsonweed</name>
    <name type="synonym">Common thornapple</name>
    <dbReference type="NCBI Taxonomy" id="4076"/>
    <lineage>
        <taxon>Eukaryota</taxon>
        <taxon>Viridiplantae</taxon>
        <taxon>Streptophyta</taxon>
        <taxon>Embryophyta</taxon>
        <taxon>Tracheophyta</taxon>
        <taxon>Spermatophyta</taxon>
        <taxon>Magnoliopsida</taxon>
        <taxon>eudicotyledons</taxon>
        <taxon>Gunneridae</taxon>
        <taxon>Pentapetalae</taxon>
        <taxon>asterids</taxon>
        <taxon>lamiids</taxon>
        <taxon>Solanales</taxon>
        <taxon>Solanaceae</taxon>
        <taxon>Solanoideae</taxon>
        <taxon>Datureae</taxon>
        <taxon>Datura</taxon>
    </lineage>
</organism>
<evidence type="ECO:0000313" key="2">
    <source>
        <dbReference type="EMBL" id="MCD7459819.1"/>
    </source>
</evidence>
<dbReference type="PANTHER" id="PTHR33564:SF30">
    <property type="entry name" value="TRANSMEMBRANE PROTEIN"/>
    <property type="match status" value="1"/>
</dbReference>
<proteinExistence type="predicted"/>
<feature type="region of interest" description="Disordered" evidence="1">
    <location>
        <begin position="56"/>
        <end position="94"/>
    </location>
</feature>
<evidence type="ECO:0000256" key="1">
    <source>
        <dbReference type="SAM" id="MobiDB-lite"/>
    </source>
</evidence>
<dbReference type="PANTHER" id="PTHR33564">
    <property type="entry name" value="TRANSMEMBRANE PROTEIN"/>
    <property type="match status" value="1"/>
</dbReference>
<gene>
    <name evidence="2" type="ORF">HAX54_042034</name>
</gene>
<evidence type="ECO:0000313" key="3">
    <source>
        <dbReference type="Proteomes" id="UP000823775"/>
    </source>
</evidence>
<name>A0ABS8SMY0_DATST</name>
<protein>
    <submittedName>
        <fullName evidence="2">Uncharacterized protein</fullName>
    </submittedName>
</protein>
<comment type="caution">
    <text evidence="2">The sequence shown here is derived from an EMBL/GenBank/DDBJ whole genome shotgun (WGS) entry which is preliminary data.</text>
</comment>